<name>A0AAW0IFT5_MYOGA</name>
<evidence type="ECO:0000313" key="3">
    <source>
        <dbReference type="EMBL" id="KAK7813056.1"/>
    </source>
</evidence>
<gene>
    <name evidence="3" type="ORF">U0070_021903</name>
</gene>
<reference evidence="3 4" key="1">
    <citation type="journal article" date="2023" name="bioRxiv">
        <title>Conserved and derived expression patterns and positive selection on dental genes reveal complex evolutionary context of ever-growing rodent molars.</title>
        <authorList>
            <person name="Calamari Z.T."/>
            <person name="Song A."/>
            <person name="Cohen E."/>
            <person name="Akter M."/>
            <person name="Roy R.D."/>
            <person name="Hallikas O."/>
            <person name="Christensen M.M."/>
            <person name="Li P."/>
            <person name="Marangoni P."/>
            <person name="Jernvall J."/>
            <person name="Klein O.D."/>
        </authorList>
    </citation>
    <scope>NUCLEOTIDE SEQUENCE [LARGE SCALE GENOMIC DNA]</scope>
    <source>
        <strain evidence="3">V071</strain>
    </source>
</reference>
<dbReference type="Proteomes" id="UP001488838">
    <property type="component" value="Unassembled WGS sequence"/>
</dbReference>
<keyword evidence="2" id="KW-0812">Transmembrane</keyword>
<evidence type="ECO:0000256" key="1">
    <source>
        <dbReference type="SAM" id="MobiDB-lite"/>
    </source>
</evidence>
<proteinExistence type="predicted"/>
<evidence type="ECO:0000256" key="2">
    <source>
        <dbReference type="SAM" id="Phobius"/>
    </source>
</evidence>
<dbReference type="EMBL" id="JBBHLL010000139">
    <property type="protein sequence ID" value="KAK7813056.1"/>
    <property type="molecule type" value="Genomic_DNA"/>
</dbReference>
<protein>
    <submittedName>
        <fullName evidence="3">Uncharacterized protein</fullName>
    </submittedName>
</protein>
<keyword evidence="2" id="KW-1133">Transmembrane helix</keyword>
<evidence type="ECO:0000313" key="4">
    <source>
        <dbReference type="Proteomes" id="UP001488838"/>
    </source>
</evidence>
<feature type="transmembrane region" description="Helical" evidence="2">
    <location>
        <begin position="13"/>
        <end position="38"/>
    </location>
</feature>
<sequence>MIAAAFLVLLRPYSIQCALFLLLLLLGTIATIIFFCCWHRKLQKGRHPMKSVFSGRSRSRASTTYASGEESAWMGNFEVFYPRLKSEPVLQLVEQNGFDRPGVLKGMCVLRLTTPCRTHRLFRYPPCSLIKAQPLASHWPHSSIAGSVSTVHRASHCQGIVWNMASAFWVGPGEGNKAQQVMCRKRMMALVVLKWQMVDTGGVLARVTFMLQYSGETVAGRQQEPERNSTPRSHSSVSDQSKGLGIFKDSEAWIWVCVPTAMKMSFVHYLTALVKLSDLDT</sequence>
<organism evidence="3 4">
    <name type="scientific">Myodes glareolus</name>
    <name type="common">Bank vole</name>
    <name type="synonym">Clethrionomys glareolus</name>
    <dbReference type="NCBI Taxonomy" id="447135"/>
    <lineage>
        <taxon>Eukaryota</taxon>
        <taxon>Metazoa</taxon>
        <taxon>Chordata</taxon>
        <taxon>Craniata</taxon>
        <taxon>Vertebrata</taxon>
        <taxon>Euteleostomi</taxon>
        <taxon>Mammalia</taxon>
        <taxon>Eutheria</taxon>
        <taxon>Euarchontoglires</taxon>
        <taxon>Glires</taxon>
        <taxon>Rodentia</taxon>
        <taxon>Myomorpha</taxon>
        <taxon>Muroidea</taxon>
        <taxon>Cricetidae</taxon>
        <taxon>Arvicolinae</taxon>
        <taxon>Myodes</taxon>
    </lineage>
</organism>
<keyword evidence="4" id="KW-1185">Reference proteome</keyword>
<accession>A0AAW0IFT5</accession>
<feature type="compositionally biased region" description="Polar residues" evidence="1">
    <location>
        <begin position="230"/>
        <end position="241"/>
    </location>
</feature>
<dbReference type="AlphaFoldDB" id="A0AAW0IFT5"/>
<feature type="region of interest" description="Disordered" evidence="1">
    <location>
        <begin position="218"/>
        <end position="241"/>
    </location>
</feature>
<comment type="caution">
    <text evidence="3">The sequence shown here is derived from an EMBL/GenBank/DDBJ whole genome shotgun (WGS) entry which is preliminary data.</text>
</comment>
<keyword evidence="2" id="KW-0472">Membrane</keyword>